<evidence type="ECO:0000313" key="2">
    <source>
        <dbReference type="EMBL" id="KFB02094.1"/>
    </source>
</evidence>
<dbReference type="STRING" id="1197477.IA57_00170"/>
<dbReference type="InterPro" id="IPR050570">
    <property type="entry name" value="Cell_wall_metabolism_enzyme"/>
</dbReference>
<dbReference type="Pfam" id="PF01551">
    <property type="entry name" value="Peptidase_M23"/>
    <property type="match status" value="2"/>
</dbReference>
<organism evidence="2 3">
    <name type="scientific">Mangrovimonas yunxiaonensis</name>
    <dbReference type="NCBI Taxonomy" id="1197477"/>
    <lineage>
        <taxon>Bacteria</taxon>
        <taxon>Pseudomonadati</taxon>
        <taxon>Bacteroidota</taxon>
        <taxon>Flavobacteriia</taxon>
        <taxon>Flavobacteriales</taxon>
        <taxon>Flavobacteriaceae</taxon>
        <taxon>Mangrovimonas</taxon>
    </lineage>
</organism>
<dbReference type="GO" id="GO:0004222">
    <property type="term" value="F:metalloendopeptidase activity"/>
    <property type="evidence" value="ECO:0007669"/>
    <property type="project" value="TreeGrafter"/>
</dbReference>
<reference evidence="2 3" key="1">
    <citation type="journal article" date="2014" name="Genome Announc.">
        <title>Draft Genome Sequence of the Algicidal Bacterium Mangrovimonas yunxiaonensis Strain LY01.</title>
        <authorList>
            <person name="Li Y."/>
            <person name="Zhu H."/>
            <person name="Li C."/>
            <person name="Zhang H."/>
            <person name="Chen Z."/>
            <person name="Zheng W."/>
            <person name="Xu H."/>
            <person name="Zheng T."/>
        </authorList>
    </citation>
    <scope>NUCLEOTIDE SEQUENCE [LARGE SCALE GENOMIC DNA]</scope>
    <source>
        <strain evidence="2 3">LY01</strain>
    </source>
</reference>
<dbReference type="CDD" id="cd12797">
    <property type="entry name" value="M23_peptidase"/>
    <property type="match status" value="1"/>
</dbReference>
<gene>
    <name evidence="2" type="ORF">IA57_00170</name>
</gene>
<dbReference type="InterPro" id="IPR016047">
    <property type="entry name" value="M23ase_b-sheet_dom"/>
</dbReference>
<keyword evidence="3" id="KW-1185">Reference proteome</keyword>
<feature type="domain" description="M23ase beta-sheet core" evidence="1">
    <location>
        <begin position="50"/>
        <end position="118"/>
    </location>
</feature>
<protein>
    <submittedName>
        <fullName evidence="2">Peptidase M23</fullName>
    </submittedName>
</protein>
<dbReference type="Gene3D" id="2.70.70.10">
    <property type="entry name" value="Glucose Permease (Domain IIA)"/>
    <property type="match status" value="1"/>
</dbReference>
<reference evidence="3" key="2">
    <citation type="submission" date="2014-07" db="EMBL/GenBank/DDBJ databases">
        <title>Genome sequence of Mangrovimonas yunxiaonensis.</title>
        <authorList>
            <person name="Li Y."/>
            <person name="Zheng T."/>
        </authorList>
    </citation>
    <scope>NUCLEOTIDE SEQUENCE [LARGE SCALE GENOMIC DNA]</scope>
    <source>
        <strain evidence="3">LY01</strain>
    </source>
</reference>
<dbReference type="InterPro" id="IPR011055">
    <property type="entry name" value="Dup_hybrid_motif"/>
</dbReference>
<evidence type="ECO:0000259" key="1">
    <source>
        <dbReference type="Pfam" id="PF01551"/>
    </source>
</evidence>
<dbReference type="Proteomes" id="UP000028521">
    <property type="component" value="Unassembled WGS sequence"/>
</dbReference>
<dbReference type="EMBL" id="JPFK01000002">
    <property type="protein sequence ID" value="KFB02094.1"/>
    <property type="molecule type" value="Genomic_DNA"/>
</dbReference>
<accession>A0A084TN08</accession>
<dbReference type="SUPFAM" id="SSF51261">
    <property type="entry name" value="Duplicated hybrid motif"/>
    <property type="match status" value="1"/>
</dbReference>
<sequence>MLKKFALIFFLPALIFSQTKDVYPKDYFVHPLDITLVLSGTFAELRSNHFHSGLDIKTQQREGLKIYASASGYVSRIKVQHFGYGKALYITHPNGYTTVYAHLQRFSPKIEAYIKSKQYEDETFEIERFPNNDELIVEQGEVIAYSGNTGGSGGPHLHFEIRDNMERPINPLLFGMDVKDTTKPVIKSLMVYPISDDAHANKSNEVQKLRLRALGNGDYTTEKIQAYGKIGFAIETNDRQDLAYNNNGVYNIQTFFNGNKKIDIGFKRFSFDETKHINCLIDYGYYKTHKDRLQKLFIEKNNPLSLYTEVDDNGYLFIEDSTASVYKVRVKDFHDNDSWLTINIEGKKETDVKRTPKKETFYYIQADKDNELLHKNITVHFNKDTFYDNFYMDFSVSNDTVSLHKDIIPTKKYFTITYDTSAFKKEDLKHLYIARLVGYNDYPLYSKTHKTENSIYTTTKTLGKYALVTDKTPPTIAPINFSDGKWLSKYRYLKLKIDDKGSGISNYRATVNGQWILMEYDYKTDTLVHDFKDGNITETKNNLKVIVTDNVGNSSTFEATFYRK</sequence>
<dbReference type="AlphaFoldDB" id="A0A084TN08"/>
<proteinExistence type="predicted"/>
<feature type="domain" description="M23ase beta-sheet core" evidence="1">
    <location>
        <begin position="136"/>
        <end position="171"/>
    </location>
</feature>
<evidence type="ECO:0000313" key="3">
    <source>
        <dbReference type="Proteomes" id="UP000028521"/>
    </source>
</evidence>
<dbReference type="PANTHER" id="PTHR21666">
    <property type="entry name" value="PEPTIDASE-RELATED"/>
    <property type="match status" value="1"/>
</dbReference>
<comment type="caution">
    <text evidence="2">The sequence shown here is derived from an EMBL/GenBank/DDBJ whole genome shotgun (WGS) entry which is preliminary data.</text>
</comment>
<dbReference type="RefSeq" id="WP_036118657.1">
    <property type="nucleotide sequence ID" value="NZ_BMET01000008.1"/>
</dbReference>
<dbReference type="OrthoDB" id="9810477at2"/>
<dbReference type="PANTHER" id="PTHR21666:SF270">
    <property type="entry name" value="MUREIN HYDROLASE ACTIVATOR ENVC"/>
    <property type="match status" value="1"/>
</dbReference>
<dbReference type="eggNOG" id="COG0739">
    <property type="taxonomic scope" value="Bacteria"/>
</dbReference>
<name>A0A084TN08_9FLAO</name>